<keyword evidence="3" id="KW-1185">Reference proteome</keyword>
<proteinExistence type="predicted"/>
<feature type="compositionally biased region" description="Polar residues" evidence="1">
    <location>
        <begin position="280"/>
        <end position="301"/>
    </location>
</feature>
<feature type="compositionally biased region" description="Basic residues" evidence="1">
    <location>
        <begin position="51"/>
        <end position="60"/>
    </location>
</feature>
<feature type="compositionally biased region" description="Polar residues" evidence="1">
    <location>
        <begin position="257"/>
        <end position="272"/>
    </location>
</feature>
<protein>
    <submittedName>
        <fullName evidence="2">Uncharacterized protein</fullName>
    </submittedName>
</protein>
<dbReference type="Proteomes" id="UP001044222">
    <property type="component" value="Chromosome 18"/>
</dbReference>
<feature type="region of interest" description="Disordered" evidence="1">
    <location>
        <begin position="21"/>
        <end position="104"/>
    </location>
</feature>
<feature type="compositionally biased region" description="Low complexity" evidence="1">
    <location>
        <begin position="228"/>
        <end position="256"/>
    </location>
</feature>
<name>A0A9D3LRS4_ANGAN</name>
<comment type="caution">
    <text evidence="2">The sequence shown here is derived from an EMBL/GenBank/DDBJ whole genome shotgun (WGS) entry which is preliminary data.</text>
</comment>
<feature type="compositionally biased region" description="Low complexity" evidence="1">
    <location>
        <begin position="61"/>
        <end position="83"/>
    </location>
</feature>
<reference evidence="2" key="1">
    <citation type="submission" date="2021-01" db="EMBL/GenBank/DDBJ databases">
        <title>A chromosome-scale assembly of European eel, Anguilla anguilla.</title>
        <authorList>
            <person name="Henkel C."/>
            <person name="Jong-Raadsen S.A."/>
            <person name="Dufour S."/>
            <person name="Weltzien F.-A."/>
            <person name="Palstra A.P."/>
            <person name="Pelster B."/>
            <person name="Spaink H.P."/>
            <person name="Van Den Thillart G.E."/>
            <person name="Jansen H."/>
            <person name="Zahm M."/>
            <person name="Klopp C."/>
            <person name="Cedric C."/>
            <person name="Louis A."/>
            <person name="Berthelot C."/>
            <person name="Parey E."/>
            <person name="Roest Crollius H."/>
            <person name="Montfort J."/>
            <person name="Robinson-Rechavi M."/>
            <person name="Bucao C."/>
            <person name="Bouchez O."/>
            <person name="Gislard M."/>
            <person name="Lluch J."/>
            <person name="Milhes M."/>
            <person name="Lampietro C."/>
            <person name="Lopez Roques C."/>
            <person name="Donnadieu C."/>
            <person name="Braasch I."/>
            <person name="Desvignes T."/>
            <person name="Postlethwait J."/>
            <person name="Bobe J."/>
            <person name="Guiguen Y."/>
            <person name="Dirks R."/>
        </authorList>
    </citation>
    <scope>NUCLEOTIDE SEQUENCE</scope>
    <source>
        <strain evidence="2">Tag_6206</strain>
        <tissue evidence="2">Liver</tissue>
    </source>
</reference>
<dbReference type="EMBL" id="JAFIRN010000018">
    <property type="protein sequence ID" value="KAG5831518.1"/>
    <property type="molecule type" value="Genomic_DNA"/>
</dbReference>
<sequence length="341" mass="37122">MQVPRRVGQLHHADVLAAAARVPRGGQLPEGEVPPGAEGGPAAGGGQQRGQPRRHRRHLQLHLPQGAGAPGGLAQLLPGEQDAGAGGHGGPGVRAAREEPEPLGEAQLQAAVRGLRPGRGGAQGRHGVQLQLQVPLVLRRQVRPVPQDRHQVLLREEGPRRTQEEPPSPAETLRRWWGGRLLLLRAKAVIFIPIGHAPNSHTPNCHIPNCHTNNNHTPISHTPENHIPNSHTPNNHTLNNHTHNNHTSNSHTPNSHIPNSHTCNNPSHNSHTPKSHTPDSHSCNNYTPISLTPNNHTLNGHSTPPSSTPQPLTIIHPSSYTHLWKWHALPYIETKYIKILQ</sequence>
<dbReference type="AlphaFoldDB" id="A0A9D3LRS4"/>
<evidence type="ECO:0000313" key="2">
    <source>
        <dbReference type="EMBL" id="KAG5831518.1"/>
    </source>
</evidence>
<accession>A0A9D3LRS4</accession>
<organism evidence="2 3">
    <name type="scientific">Anguilla anguilla</name>
    <name type="common">European freshwater eel</name>
    <name type="synonym">Muraena anguilla</name>
    <dbReference type="NCBI Taxonomy" id="7936"/>
    <lineage>
        <taxon>Eukaryota</taxon>
        <taxon>Metazoa</taxon>
        <taxon>Chordata</taxon>
        <taxon>Craniata</taxon>
        <taxon>Vertebrata</taxon>
        <taxon>Euteleostomi</taxon>
        <taxon>Actinopterygii</taxon>
        <taxon>Neopterygii</taxon>
        <taxon>Teleostei</taxon>
        <taxon>Anguilliformes</taxon>
        <taxon>Anguillidae</taxon>
        <taxon>Anguilla</taxon>
    </lineage>
</organism>
<evidence type="ECO:0000256" key="1">
    <source>
        <dbReference type="SAM" id="MobiDB-lite"/>
    </source>
</evidence>
<feature type="region of interest" description="Disordered" evidence="1">
    <location>
        <begin position="216"/>
        <end position="313"/>
    </location>
</feature>
<evidence type="ECO:0000313" key="3">
    <source>
        <dbReference type="Proteomes" id="UP001044222"/>
    </source>
</evidence>
<gene>
    <name evidence="2" type="ORF">ANANG_G00304540</name>
</gene>
<feature type="compositionally biased region" description="Low complexity" evidence="1">
    <location>
        <begin position="302"/>
        <end position="313"/>
    </location>
</feature>
<feature type="compositionally biased region" description="Gly residues" evidence="1">
    <location>
        <begin position="37"/>
        <end position="48"/>
    </location>
</feature>